<dbReference type="AlphaFoldDB" id="A0AB38VK34"/>
<organism evidence="2 3">
    <name type="scientific">Streptococcus agalactiae</name>
    <dbReference type="NCBI Taxonomy" id="1311"/>
    <lineage>
        <taxon>Bacteria</taxon>
        <taxon>Bacillati</taxon>
        <taxon>Bacillota</taxon>
        <taxon>Bacilli</taxon>
        <taxon>Lactobacillales</taxon>
        <taxon>Streptococcaceae</taxon>
        <taxon>Streptococcus</taxon>
    </lineage>
</organism>
<evidence type="ECO:0000256" key="1">
    <source>
        <dbReference type="SAM" id="Phobius"/>
    </source>
</evidence>
<evidence type="ECO:0008006" key="4">
    <source>
        <dbReference type="Google" id="ProtNLM"/>
    </source>
</evidence>
<protein>
    <recommendedName>
        <fullName evidence="4">Sensor histidine kinase</fullName>
    </recommendedName>
</protein>
<evidence type="ECO:0000313" key="2">
    <source>
        <dbReference type="EMBL" id="VED64569.1"/>
    </source>
</evidence>
<keyword evidence="1" id="KW-1133">Transmembrane helix</keyword>
<sequence length="69" mass="8219">MNYKRAFLKGSFIIHYFSMTNISEVNFYLTIVIINAVLPLINQRKSFFYGNFFILYFLIGTFVFDLETL</sequence>
<keyword evidence="1" id="KW-0472">Membrane</keyword>
<name>A0AB38VK34_STRAG</name>
<reference evidence="2 3" key="1">
    <citation type="submission" date="2018-12" db="EMBL/GenBank/DDBJ databases">
        <authorList>
            <consortium name="Pathogen Informatics"/>
        </authorList>
    </citation>
    <scope>NUCLEOTIDE SEQUENCE [LARGE SCALE GENOMIC DNA]</scope>
    <source>
        <strain evidence="2 3">NCTC8184</strain>
    </source>
</reference>
<accession>A0AB38VK34</accession>
<keyword evidence="1" id="KW-0812">Transmembrane</keyword>
<evidence type="ECO:0000313" key="3">
    <source>
        <dbReference type="Proteomes" id="UP000268870"/>
    </source>
</evidence>
<proteinExistence type="predicted"/>
<feature type="transmembrane region" description="Helical" evidence="1">
    <location>
        <begin position="47"/>
        <end position="66"/>
    </location>
</feature>
<dbReference type="RefSeq" id="WP_115356530.1">
    <property type="nucleotide sequence ID" value="NZ_LR134265.1"/>
</dbReference>
<gene>
    <name evidence="2" type="ORF">NCTC8184_00542</name>
</gene>
<feature type="transmembrane region" description="Helical" evidence="1">
    <location>
        <begin position="21"/>
        <end position="41"/>
    </location>
</feature>
<dbReference type="EMBL" id="LR134265">
    <property type="protein sequence ID" value="VED64569.1"/>
    <property type="molecule type" value="Genomic_DNA"/>
</dbReference>
<dbReference type="Proteomes" id="UP000268870">
    <property type="component" value="Chromosome"/>
</dbReference>